<dbReference type="GeneID" id="83205928"/>
<reference evidence="2" key="1">
    <citation type="submission" date="2022-11" db="EMBL/GenBank/DDBJ databases">
        <authorList>
            <person name="Petersen C."/>
        </authorList>
    </citation>
    <scope>NUCLEOTIDE SEQUENCE</scope>
    <source>
        <strain evidence="2">IBT 19713</strain>
    </source>
</reference>
<proteinExistence type="predicted"/>
<accession>A0A9W9NHL4</accession>
<evidence type="ECO:0000256" key="1">
    <source>
        <dbReference type="SAM" id="MobiDB-lite"/>
    </source>
</evidence>
<protein>
    <submittedName>
        <fullName evidence="2">Uncharacterized protein</fullName>
    </submittedName>
</protein>
<gene>
    <name evidence="2" type="ORF">N7468_009329</name>
</gene>
<keyword evidence="3" id="KW-1185">Reference proteome</keyword>
<name>A0A9W9NHL4_9EURO</name>
<comment type="caution">
    <text evidence="2">The sequence shown here is derived from an EMBL/GenBank/DDBJ whole genome shotgun (WGS) entry which is preliminary data.</text>
</comment>
<feature type="region of interest" description="Disordered" evidence="1">
    <location>
        <begin position="1"/>
        <end position="40"/>
    </location>
</feature>
<evidence type="ECO:0000313" key="2">
    <source>
        <dbReference type="EMBL" id="KAJ5220125.1"/>
    </source>
</evidence>
<organism evidence="2 3">
    <name type="scientific">Penicillium chermesinum</name>
    <dbReference type="NCBI Taxonomy" id="63820"/>
    <lineage>
        <taxon>Eukaryota</taxon>
        <taxon>Fungi</taxon>
        <taxon>Dikarya</taxon>
        <taxon>Ascomycota</taxon>
        <taxon>Pezizomycotina</taxon>
        <taxon>Eurotiomycetes</taxon>
        <taxon>Eurotiomycetidae</taxon>
        <taxon>Eurotiales</taxon>
        <taxon>Aspergillaceae</taxon>
        <taxon>Penicillium</taxon>
    </lineage>
</organism>
<dbReference type="Proteomes" id="UP001150941">
    <property type="component" value="Unassembled WGS sequence"/>
</dbReference>
<dbReference type="EMBL" id="JAPQKS010000007">
    <property type="protein sequence ID" value="KAJ5220125.1"/>
    <property type="molecule type" value="Genomic_DNA"/>
</dbReference>
<dbReference type="AlphaFoldDB" id="A0A9W9NHL4"/>
<evidence type="ECO:0000313" key="3">
    <source>
        <dbReference type="Proteomes" id="UP001150941"/>
    </source>
</evidence>
<sequence>MLAHHHGLKFASNRGTEKQRYESGSPERLGYATPHTYGPGPVEEEIMKETIIENHEQWFRGEEIYLAAQEFHSARLDYVRECVREIRMKKRPQLWKKGP</sequence>
<dbReference type="RefSeq" id="XP_058326955.1">
    <property type="nucleotide sequence ID" value="XM_058478625.1"/>
</dbReference>
<reference evidence="2" key="2">
    <citation type="journal article" date="2023" name="IMA Fungus">
        <title>Comparative genomic study of the Penicillium genus elucidates a diverse pangenome and 15 lateral gene transfer events.</title>
        <authorList>
            <person name="Petersen C."/>
            <person name="Sorensen T."/>
            <person name="Nielsen M.R."/>
            <person name="Sondergaard T.E."/>
            <person name="Sorensen J.L."/>
            <person name="Fitzpatrick D.A."/>
            <person name="Frisvad J.C."/>
            <person name="Nielsen K.L."/>
        </authorList>
    </citation>
    <scope>NUCLEOTIDE SEQUENCE</scope>
    <source>
        <strain evidence="2">IBT 19713</strain>
    </source>
</reference>